<evidence type="ECO:0000256" key="1">
    <source>
        <dbReference type="SAM" id="MobiDB-lite"/>
    </source>
</evidence>
<evidence type="ECO:0000313" key="3">
    <source>
        <dbReference type="Proteomes" id="UP000821837"/>
    </source>
</evidence>
<reference evidence="2" key="1">
    <citation type="journal article" date="2020" name="Cell">
        <title>Large-Scale Comparative Analyses of Tick Genomes Elucidate Their Genetic Diversity and Vector Capacities.</title>
        <authorList>
            <consortium name="Tick Genome and Microbiome Consortium (TIGMIC)"/>
            <person name="Jia N."/>
            <person name="Wang J."/>
            <person name="Shi W."/>
            <person name="Du L."/>
            <person name="Sun Y."/>
            <person name="Zhan W."/>
            <person name="Jiang J.F."/>
            <person name="Wang Q."/>
            <person name="Zhang B."/>
            <person name="Ji P."/>
            <person name="Bell-Sakyi L."/>
            <person name="Cui X.M."/>
            <person name="Yuan T.T."/>
            <person name="Jiang B.G."/>
            <person name="Yang W.F."/>
            <person name="Lam T.T."/>
            <person name="Chang Q.C."/>
            <person name="Ding S.J."/>
            <person name="Wang X.J."/>
            <person name="Zhu J.G."/>
            <person name="Ruan X.D."/>
            <person name="Zhao L."/>
            <person name="Wei J.T."/>
            <person name="Ye R.Z."/>
            <person name="Que T.C."/>
            <person name="Du C.H."/>
            <person name="Zhou Y.H."/>
            <person name="Cheng J.X."/>
            <person name="Dai P.F."/>
            <person name="Guo W.B."/>
            <person name="Han X.H."/>
            <person name="Huang E.J."/>
            <person name="Li L.F."/>
            <person name="Wei W."/>
            <person name="Gao Y.C."/>
            <person name="Liu J.Z."/>
            <person name="Shao H.Z."/>
            <person name="Wang X."/>
            <person name="Wang C.C."/>
            <person name="Yang T.C."/>
            <person name="Huo Q.B."/>
            <person name="Li W."/>
            <person name="Chen H.Y."/>
            <person name="Chen S.E."/>
            <person name="Zhou L.G."/>
            <person name="Ni X.B."/>
            <person name="Tian J.H."/>
            <person name="Sheng Y."/>
            <person name="Liu T."/>
            <person name="Pan Y.S."/>
            <person name="Xia L.Y."/>
            <person name="Li J."/>
            <person name="Zhao F."/>
            <person name="Cao W.C."/>
        </authorList>
    </citation>
    <scope>NUCLEOTIDE SEQUENCE</scope>
    <source>
        <strain evidence="2">Rsan-2018</strain>
    </source>
</reference>
<feature type="region of interest" description="Disordered" evidence="1">
    <location>
        <begin position="45"/>
        <end position="64"/>
    </location>
</feature>
<dbReference type="AlphaFoldDB" id="A0A9D4YR49"/>
<sequence length="223" mass="23454">MPAGAKKFRSVHRFGKKRVKNSKRANGTTSRARERDEQATLDLADAPACDNGGGGAGIGNPPVLREEGCADSGCLRIDSGDVTSSDIAQERARGLQSAARASPAQPAPPPLSSQDPEIDTDTESRGCWSLADENIVAAVVGTQDAQADSSSDDEDRPDKAAAKRVYSAAEVAAAFGLIRCCCGDMEGTGLSHLDSLNKIEASILNFSSKTKKQAKISVIVRHW</sequence>
<feature type="region of interest" description="Disordered" evidence="1">
    <location>
        <begin position="78"/>
        <end position="124"/>
    </location>
</feature>
<gene>
    <name evidence="2" type="ORF">HPB52_024270</name>
</gene>
<comment type="caution">
    <text evidence="2">The sequence shown here is derived from an EMBL/GenBank/DDBJ whole genome shotgun (WGS) entry which is preliminary data.</text>
</comment>
<feature type="region of interest" description="Disordered" evidence="1">
    <location>
        <begin position="1"/>
        <end position="40"/>
    </location>
</feature>
<protein>
    <submittedName>
        <fullName evidence="2">Uncharacterized protein</fullName>
    </submittedName>
</protein>
<evidence type="ECO:0000313" key="2">
    <source>
        <dbReference type="EMBL" id="KAH7985195.1"/>
    </source>
</evidence>
<feature type="region of interest" description="Disordered" evidence="1">
    <location>
        <begin position="142"/>
        <end position="161"/>
    </location>
</feature>
<feature type="compositionally biased region" description="Low complexity" evidence="1">
    <location>
        <begin position="95"/>
        <end position="104"/>
    </location>
</feature>
<dbReference type="Proteomes" id="UP000821837">
    <property type="component" value="Unassembled WGS sequence"/>
</dbReference>
<name>A0A9D4YR49_RHISA</name>
<dbReference type="EMBL" id="JABSTV010001057">
    <property type="protein sequence ID" value="KAH7985195.1"/>
    <property type="molecule type" value="Genomic_DNA"/>
</dbReference>
<reference evidence="2" key="2">
    <citation type="submission" date="2021-09" db="EMBL/GenBank/DDBJ databases">
        <authorList>
            <person name="Jia N."/>
            <person name="Wang J."/>
            <person name="Shi W."/>
            <person name="Du L."/>
            <person name="Sun Y."/>
            <person name="Zhan W."/>
            <person name="Jiang J."/>
            <person name="Wang Q."/>
            <person name="Zhang B."/>
            <person name="Ji P."/>
            <person name="Sakyi L.B."/>
            <person name="Cui X."/>
            <person name="Yuan T."/>
            <person name="Jiang B."/>
            <person name="Yang W."/>
            <person name="Lam T.T.-Y."/>
            <person name="Chang Q."/>
            <person name="Ding S."/>
            <person name="Wang X."/>
            <person name="Zhu J."/>
            <person name="Ruan X."/>
            <person name="Zhao L."/>
            <person name="Wei J."/>
            <person name="Que T."/>
            <person name="Du C."/>
            <person name="Cheng J."/>
            <person name="Dai P."/>
            <person name="Han X."/>
            <person name="Huang E."/>
            <person name="Gao Y."/>
            <person name="Liu J."/>
            <person name="Shao H."/>
            <person name="Ye R."/>
            <person name="Li L."/>
            <person name="Wei W."/>
            <person name="Wang X."/>
            <person name="Wang C."/>
            <person name="Huo Q."/>
            <person name="Li W."/>
            <person name="Guo W."/>
            <person name="Chen H."/>
            <person name="Chen S."/>
            <person name="Zhou L."/>
            <person name="Zhou L."/>
            <person name="Ni X."/>
            <person name="Tian J."/>
            <person name="Zhou Y."/>
            <person name="Sheng Y."/>
            <person name="Liu T."/>
            <person name="Pan Y."/>
            <person name="Xia L."/>
            <person name="Li J."/>
            <person name="Zhao F."/>
            <person name="Cao W."/>
        </authorList>
    </citation>
    <scope>NUCLEOTIDE SEQUENCE</scope>
    <source>
        <strain evidence="2">Rsan-2018</strain>
        <tissue evidence="2">Larvae</tissue>
    </source>
</reference>
<feature type="compositionally biased region" description="Basic residues" evidence="1">
    <location>
        <begin position="1"/>
        <end position="23"/>
    </location>
</feature>
<organism evidence="2 3">
    <name type="scientific">Rhipicephalus sanguineus</name>
    <name type="common">Brown dog tick</name>
    <name type="synonym">Ixodes sanguineus</name>
    <dbReference type="NCBI Taxonomy" id="34632"/>
    <lineage>
        <taxon>Eukaryota</taxon>
        <taxon>Metazoa</taxon>
        <taxon>Ecdysozoa</taxon>
        <taxon>Arthropoda</taxon>
        <taxon>Chelicerata</taxon>
        <taxon>Arachnida</taxon>
        <taxon>Acari</taxon>
        <taxon>Parasitiformes</taxon>
        <taxon>Ixodida</taxon>
        <taxon>Ixodoidea</taxon>
        <taxon>Ixodidae</taxon>
        <taxon>Rhipicephalinae</taxon>
        <taxon>Rhipicephalus</taxon>
        <taxon>Rhipicephalus</taxon>
    </lineage>
</organism>
<proteinExistence type="predicted"/>
<keyword evidence="3" id="KW-1185">Reference proteome</keyword>
<accession>A0A9D4YR49</accession>